<reference evidence="1 2" key="1">
    <citation type="journal article" date="2016" name="Nat. Commun.">
        <title>Thousands of microbial genomes shed light on interconnected biogeochemical processes in an aquifer system.</title>
        <authorList>
            <person name="Anantharaman K."/>
            <person name="Brown C.T."/>
            <person name="Hug L.A."/>
            <person name="Sharon I."/>
            <person name="Castelle C.J."/>
            <person name="Probst A.J."/>
            <person name="Thomas B.C."/>
            <person name="Singh A."/>
            <person name="Wilkins M.J."/>
            <person name="Karaoz U."/>
            <person name="Brodie E.L."/>
            <person name="Williams K.H."/>
            <person name="Hubbard S.S."/>
            <person name="Banfield J.F."/>
        </authorList>
    </citation>
    <scope>NUCLEOTIDE SEQUENCE [LARGE SCALE GENOMIC DNA]</scope>
</reference>
<sequence>MSQQELLKRVIKSLDQAGIQYMITGSVVSSLQGEPRLTHDIDLVIAIQRSAAKKLSEAFPPPDFYLDEKSILEAIARQGMFNLIDVTTGDKVDFWILTDEPFDRSRFLRKISEEFMGVKMQVSTPEDTILAKLRWSKLSGGSEKQFTDALRVYEVQYGKLNLGYLEQWAKILEVESLWKRLAEEAETV</sequence>
<dbReference type="AlphaFoldDB" id="A0A1F5RC03"/>
<dbReference type="SUPFAM" id="SSF81301">
    <property type="entry name" value="Nucleotidyltransferase"/>
    <property type="match status" value="1"/>
</dbReference>
<gene>
    <name evidence="1" type="ORF">A2024_02965</name>
</gene>
<organism evidence="1 2">
    <name type="scientific">Candidatus Edwardsbacteria bacterium GWF2_54_11</name>
    <dbReference type="NCBI Taxonomy" id="1817851"/>
    <lineage>
        <taxon>Bacteria</taxon>
        <taxon>Candidatus Edwardsiibacteriota</taxon>
    </lineage>
</organism>
<proteinExistence type="predicted"/>
<dbReference type="Proteomes" id="UP000177230">
    <property type="component" value="Unassembled WGS sequence"/>
</dbReference>
<evidence type="ECO:0000313" key="2">
    <source>
        <dbReference type="Proteomes" id="UP000177230"/>
    </source>
</evidence>
<protein>
    <submittedName>
        <fullName evidence="1">Uncharacterized protein</fullName>
    </submittedName>
</protein>
<dbReference type="EMBL" id="MFFM01000034">
    <property type="protein sequence ID" value="OGF11965.1"/>
    <property type="molecule type" value="Genomic_DNA"/>
</dbReference>
<accession>A0A1F5RC03</accession>
<dbReference type="InterPro" id="IPR043519">
    <property type="entry name" value="NT_sf"/>
</dbReference>
<dbReference type="Gene3D" id="3.30.460.40">
    <property type="match status" value="1"/>
</dbReference>
<name>A0A1F5RC03_9BACT</name>
<evidence type="ECO:0000313" key="1">
    <source>
        <dbReference type="EMBL" id="OGF11965.1"/>
    </source>
</evidence>
<comment type="caution">
    <text evidence="1">The sequence shown here is derived from an EMBL/GenBank/DDBJ whole genome shotgun (WGS) entry which is preliminary data.</text>
</comment>